<dbReference type="RefSeq" id="WP_272096033.1">
    <property type="nucleotide sequence ID" value="NZ_JAQNDK010000002.1"/>
</dbReference>
<dbReference type="Proteomes" id="UP001217485">
    <property type="component" value="Unassembled WGS sequence"/>
</dbReference>
<evidence type="ECO:0000259" key="1">
    <source>
        <dbReference type="Pfam" id="PF01764"/>
    </source>
</evidence>
<reference evidence="2 3" key="1">
    <citation type="submission" date="2023-01" db="EMBL/GenBank/DDBJ databases">
        <title>Minimal conservation of predation-associated metabolite biosynthetic gene clusters underscores biosynthetic potential of Myxococcota including descriptions for ten novel species: Archangium lansinium sp. nov., Myxococcus landrumus sp. nov., Nannocystis bai.</title>
        <authorList>
            <person name="Ahearne A."/>
            <person name="Stevens C."/>
            <person name="Dowd S."/>
        </authorList>
    </citation>
    <scope>NUCLEOTIDE SEQUENCE [LARGE SCALE GENOMIC DNA]</scope>
    <source>
        <strain evidence="2 3">WIWO2</strain>
    </source>
</reference>
<protein>
    <submittedName>
        <fullName evidence="2">Lipase family protein</fullName>
    </submittedName>
</protein>
<dbReference type="PANTHER" id="PTHR46086:SF3">
    <property type="entry name" value="TRIACYLGLYCEROL LIPASE OBL1"/>
    <property type="match status" value="1"/>
</dbReference>
<dbReference type="InterPro" id="IPR044819">
    <property type="entry name" value="OBL-like"/>
</dbReference>
<sequence length="371" mass="40158">MDFQSAQAPDYQAFVEHLAGASLEEDLKEIFRRNIPSDDALAGGLLETIPGRYDPKIAALLASAAAWAYSDADSMARMLRVRGLPNNRTVAIHWNNEGVLLDTTAHVVQSGTGKVVILCFSGTRLTNLVQVLASADMRWDPFFSAGLVHGGFFRAFLALWPSLKILLEGAMQGHSICDMIRIDAAGHRCHTRFDEDGAAGTAPYGSRPEGGGALETLYITGHSFGAALAVLAAAAIHTESALVALKEKLGGVYTFGQPMVGDEVFAANFSKIFGDRLFRHVQRNDVIPRLPGRMNGRFAHFGYEYRASATGWKLAGKGATPRQTMFGGIATLIGMLGWLSNLPVPYSMEDHLPLQYLRTSMRSAPGSEFLP</sequence>
<accession>A0ABT5BY68</accession>
<dbReference type="CDD" id="cd00519">
    <property type="entry name" value="Lipase_3"/>
    <property type="match status" value="1"/>
</dbReference>
<evidence type="ECO:0000313" key="3">
    <source>
        <dbReference type="Proteomes" id="UP001217485"/>
    </source>
</evidence>
<evidence type="ECO:0000313" key="2">
    <source>
        <dbReference type="EMBL" id="MDC0679089.1"/>
    </source>
</evidence>
<gene>
    <name evidence="2" type="ORF">POL72_15200</name>
</gene>
<organism evidence="2 3">
    <name type="scientific">Sorangium atrum</name>
    <dbReference type="NCBI Taxonomy" id="2995308"/>
    <lineage>
        <taxon>Bacteria</taxon>
        <taxon>Pseudomonadati</taxon>
        <taxon>Myxococcota</taxon>
        <taxon>Polyangia</taxon>
        <taxon>Polyangiales</taxon>
        <taxon>Polyangiaceae</taxon>
        <taxon>Sorangium</taxon>
    </lineage>
</organism>
<dbReference type="Gene3D" id="3.40.50.1820">
    <property type="entry name" value="alpha/beta hydrolase"/>
    <property type="match status" value="1"/>
</dbReference>
<dbReference type="EMBL" id="JAQNDK010000002">
    <property type="protein sequence ID" value="MDC0679089.1"/>
    <property type="molecule type" value="Genomic_DNA"/>
</dbReference>
<dbReference type="PANTHER" id="PTHR46086">
    <property type="entry name" value="ALPHA/BETA-HYDROLASES SUPERFAMILY PROTEIN"/>
    <property type="match status" value="1"/>
</dbReference>
<comment type="caution">
    <text evidence="2">The sequence shown here is derived from an EMBL/GenBank/DDBJ whole genome shotgun (WGS) entry which is preliminary data.</text>
</comment>
<feature type="domain" description="Fungal lipase-type" evidence="1">
    <location>
        <begin position="217"/>
        <end position="293"/>
    </location>
</feature>
<keyword evidence="3" id="KW-1185">Reference proteome</keyword>
<dbReference type="SUPFAM" id="SSF53474">
    <property type="entry name" value="alpha/beta-Hydrolases"/>
    <property type="match status" value="1"/>
</dbReference>
<name>A0ABT5BY68_9BACT</name>
<dbReference type="Pfam" id="PF01764">
    <property type="entry name" value="Lipase_3"/>
    <property type="match status" value="1"/>
</dbReference>
<dbReference type="InterPro" id="IPR029058">
    <property type="entry name" value="AB_hydrolase_fold"/>
</dbReference>
<proteinExistence type="predicted"/>
<dbReference type="InterPro" id="IPR002921">
    <property type="entry name" value="Fungal_lipase-type"/>
</dbReference>